<dbReference type="Proteomes" id="UP001060919">
    <property type="component" value="Chromosome"/>
</dbReference>
<keyword evidence="2" id="KW-0472">Membrane</keyword>
<keyword evidence="4" id="KW-1185">Reference proteome</keyword>
<accession>A0A916DTL6</accession>
<dbReference type="KEGG" id="aup:AsAng_0026060"/>
<feature type="transmembrane region" description="Helical" evidence="2">
    <location>
        <begin position="73"/>
        <end position="92"/>
    </location>
</feature>
<keyword evidence="2" id="KW-1133">Transmembrane helix</keyword>
<dbReference type="InterPro" id="IPR021448">
    <property type="entry name" value="DUF3098"/>
</dbReference>
<name>A0A916DTL6_9BACT</name>
<proteinExistence type="predicted"/>
<feature type="region of interest" description="Disordered" evidence="1">
    <location>
        <begin position="1"/>
        <end position="23"/>
    </location>
</feature>
<organism evidence="3 4">
    <name type="scientific">Aureispira anguillae</name>
    <dbReference type="NCBI Taxonomy" id="2864201"/>
    <lineage>
        <taxon>Bacteria</taxon>
        <taxon>Pseudomonadati</taxon>
        <taxon>Bacteroidota</taxon>
        <taxon>Saprospiria</taxon>
        <taxon>Saprospirales</taxon>
        <taxon>Saprospiraceae</taxon>
        <taxon>Aureispira</taxon>
    </lineage>
</organism>
<evidence type="ECO:0000256" key="1">
    <source>
        <dbReference type="SAM" id="MobiDB-lite"/>
    </source>
</evidence>
<feature type="transmembrane region" description="Helical" evidence="2">
    <location>
        <begin position="34"/>
        <end position="53"/>
    </location>
</feature>
<evidence type="ECO:0000256" key="2">
    <source>
        <dbReference type="SAM" id="Phobius"/>
    </source>
</evidence>
<protein>
    <submittedName>
        <fullName evidence="3">DUF3098 domain-containing protein</fullName>
    </submittedName>
</protein>
<dbReference type="EMBL" id="AP026867">
    <property type="protein sequence ID" value="BDS11892.1"/>
    <property type="molecule type" value="Genomic_DNA"/>
</dbReference>
<dbReference type="Pfam" id="PF11297">
    <property type="entry name" value="DUF3098"/>
    <property type="match status" value="1"/>
</dbReference>
<keyword evidence="2" id="KW-0812">Transmembrane</keyword>
<gene>
    <name evidence="3" type="ORF">AsAng_0026060</name>
</gene>
<reference evidence="3" key="1">
    <citation type="submission" date="2022-09" db="EMBL/GenBank/DDBJ databases">
        <title>Aureispira anguillicida sp. nov., isolated from Leptocephalus of Japanese eel Anguilla japonica.</title>
        <authorList>
            <person name="Yuasa K."/>
            <person name="Mekata T."/>
            <person name="Ikunari K."/>
        </authorList>
    </citation>
    <scope>NUCLEOTIDE SEQUENCE</scope>
    <source>
        <strain evidence="3">EL160426</strain>
    </source>
</reference>
<feature type="compositionally biased region" description="Basic and acidic residues" evidence="1">
    <location>
        <begin position="1"/>
        <end position="15"/>
    </location>
</feature>
<evidence type="ECO:0000313" key="3">
    <source>
        <dbReference type="EMBL" id="BDS11892.1"/>
    </source>
</evidence>
<evidence type="ECO:0000313" key="4">
    <source>
        <dbReference type="Proteomes" id="UP001060919"/>
    </source>
</evidence>
<dbReference type="RefSeq" id="WP_264793028.1">
    <property type="nucleotide sequence ID" value="NZ_AP026867.1"/>
</dbReference>
<dbReference type="AlphaFoldDB" id="A0A916DTL6"/>
<sequence>MGKGDNKAETVEAPKRRGNQKTTKQKEILFAKDNYMVIGVGLVLVIIGLFLMSGGYNQPDEWKAEEIYSFTRITLAPMIILGGLGVVIMAIFKSSGKEEMQNIEA</sequence>